<comment type="subcellular location">
    <subcellularLocation>
        <location evidence="1">Cell membrane</location>
        <topology evidence="1">Multi-pass membrane protein</topology>
    </subcellularLocation>
</comment>
<dbReference type="PANTHER" id="PTHR23513:SF11">
    <property type="entry name" value="STAPHYLOFERRIN A TRANSPORTER"/>
    <property type="match status" value="1"/>
</dbReference>
<evidence type="ECO:0000259" key="8">
    <source>
        <dbReference type="PROSITE" id="PS50850"/>
    </source>
</evidence>
<feature type="transmembrane region" description="Helical" evidence="7">
    <location>
        <begin position="355"/>
        <end position="374"/>
    </location>
</feature>
<feature type="transmembrane region" description="Helical" evidence="7">
    <location>
        <begin position="268"/>
        <end position="290"/>
    </location>
</feature>
<dbReference type="Pfam" id="PF05977">
    <property type="entry name" value="MFS_3"/>
    <property type="match status" value="1"/>
</dbReference>
<organism evidence="9 10">
    <name type="scientific">Ktedonobacter racemifer DSM 44963</name>
    <dbReference type="NCBI Taxonomy" id="485913"/>
    <lineage>
        <taxon>Bacteria</taxon>
        <taxon>Bacillati</taxon>
        <taxon>Chloroflexota</taxon>
        <taxon>Ktedonobacteria</taxon>
        <taxon>Ktedonobacterales</taxon>
        <taxon>Ktedonobacteraceae</taxon>
        <taxon>Ktedonobacter</taxon>
    </lineage>
</organism>
<dbReference type="Gene3D" id="1.20.1250.20">
    <property type="entry name" value="MFS general substrate transporter like domains"/>
    <property type="match status" value="1"/>
</dbReference>
<dbReference type="CDD" id="cd06173">
    <property type="entry name" value="MFS_MefA_like"/>
    <property type="match status" value="1"/>
</dbReference>
<reference evidence="9 10" key="1">
    <citation type="journal article" date="2011" name="Stand. Genomic Sci.">
        <title>Non-contiguous finished genome sequence and contextual data of the filamentous soil bacterium Ktedonobacter racemifer type strain (SOSP1-21).</title>
        <authorList>
            <person name="Chang Y.J."/>
            <person name="Land M."/>
            <person name="Hauser L."/>
            <person name="Chertkov O."/>
            <person name="Del Rio T.G."/>
            <person name="Nolan M."/>
            <person name="Copeland A."/>
            <person name="Tice H."/>
            <person name="Cheng J.F."/>
            <person name="Lucas S."/>
            <person name="Han C."/>
            <person name="Goodwin L."/>
            <person name="Pitluck S."/>
            <person name="Ivanova N."/>
            <person name="Ovchinikova G."/>
            <person name="Pati A."/>
            <person name="Chen A."/>
            <person name="Palaniappan K."/>
            <person name="Mavromatis K."/>
            <person name="Liolios K."/>
            <person name="Brettin T."/>
            <person name="Fiebig A."/>
            <person name="Rohde M."/>
            <person name="Abt B."/>
            <person name="Goker M."/>
            <person name="Detter J.C."/>
            <person name="Woyke T."/>
            <person name="Bristow J."/>
            <person name="Eisen J.A."/>
            <person name="Markowitz V."/>
            <person name="Hugenholtz P."/>
            <person name="Kyrpides N.C."/>
            <person name="Klenk H.P."/>
            <person name="Lapidus A."/>
        </authorList>
    </citation>
    <scope>NUCLEOTIDE SEQUENCE [LARGE SCALE GENOMIC DNA]</scope>
    <source>
        <strain evidence="10">DSM 44963</strain>
    </source>
</reference>
<dbReference type="EMBL" id="ADVG01000003">
    <property type="protein sequence ID" value="EFH83492.1"/>
    <property type="molecule type" value="Genomic_DNA"/>
</dbReference>
<dbReference type="STRING" id="485913.Krac_4460"/>
<keyword evidence="2" id="KW-0813">Transport</keyword>
<dbReference type="AlphaFoldDB" id="D6TSU1"/>
<dbReference type="GO" id="GO:0005886">
    <property type="term" value="C:plasma membrane"/>
    <property type="evidence" value="ECO:0007669"/>
    <property type="project" value="UniProtKB-SubCell"/>
</dbReference>
<evidence type="ECO:0000256" key="5">
    <source>
        <dbReference type="ARBA" id="ARBA00022989"/>
    </source>
</evidence>
<feature type="transmembrane region" description="Helical" evidence="7">
    <location>
        <begin position="91"/>
        <end position="109"/>
    </location>
</feature>
<keyword evidence="4 7" id="KW-0812">Transmembrane</keyword>
<dbReference type="PANTHER" id="PTHR23513">
    <property type="entry name" value="INTEGRAL MEMBRANE EFFLUX PROTEIN-RELATED"/>
    <property type="match status" value="1"/>
</dbReference>
<dbReference type="RefSeq" id="WP_007914234.1">
    <property type="nucleotide sequence ID" value="NZ_ADVG01000003.1"/>
</dbReference>
<dbReference type="GO" id="GO:0022857">
    <property type="term" value="F:transmembrane transporter activity"/>
    <property type="evidence" value="ECO:0007669"/>
    <property type="project" value="InterPro"/>
</dbReference>
<accession>D6TSU1</accession>
<evidence type="ECO:0000313" key="9">
    <source>
        <dbReference type="EMBL" id="EFH83492.1"/>
    </source>
</evidence>
<keyword evidence="10" id="KW-1185">Reference proteome</keyword>
<evidence type="ECO:0000313" key="10">
    <source>
        <dbReference type="Proteomes" id="UP000004508"/>
    </source>
</evidence>
<feature type="transmembrane region" description="Helical" evidence="7">
    <location>
        <begin position="186"/>
        <end position="207"/>
    </location>
</feature>
<dbReference type="InterPro" id="IPR020846">
    <property type="entry name" value="MFS_dom"/>
</dbReference>
<dbReference type="PROSITE" id="PS50850">
    <property type="entry name" value="MFS"/>
    <property type="match status" value="1"/>
</dbReference>
<feature type="transmembrane region" description="Helical" evidence="7">
    <location>
        <begin position="228"/>
        <end position="248"/>
    </location>
</feature>
<gene>
    <name evidence="9" type="ORF">Krac_4460</name>
</gene>
<keyword evidence="3" id="KW-1003">Cell membrane</keyword>
<dbReference type="OrthoDB" id="9775268at2"/>
<evidence type="ECO:0000256" key="6">
    <source>
        <dbReference type="ARBA" id="ARBA00023136"/>
    </source>
</evidence>
<feature type="transmembrane region" description="Helical" evidence="7">
    <location>
        <begin position="25"/>
        <end position="52"/>
    </location>
</feature>
<feature type="transmembrane region" description="Helical" evidence="7">
    <location>
        <begin position="297"/>
        <end position="315"/>
    </location>
</feature>
<sequence length="425" mass="44390">MKKQEAPSLAVDAPCSQQTPPSKGWLYGILGALFLSNSGTALQLAAQAWFVWSISHRPAMVGLLGLVQATPLLGVPLLGGLLADRFPRQRLLFVTQGCLALLATLMGSLALAGLLSLSLTLVCAGVLASVSALDNPVRQVYLPGVVGIDQRKRVVGLNALTYNVGAIVGPALAGLFLPLVGVGWCFLLNALSYLAVIAWLLTGPVASPRSVHIQQEQGSQKRGARHNLASTCSALMLVAVVSLLGRSYPTVLSIVVSRTWSGGAQTYGLLAALPGVGAALAAIIVVWLLGQRQRAHSPWIGGVLLGIALTCVGMARSLVFAGGALLVTGGLATATMTLLNANIQKTVPNEIRGRVMSLYTWLAAGMPMLGGWLLGTLMERFSPQNMLVISGIALIVGTLLISGQKTGNQLTHTLLERAIHNDQDA</sequence>
<keyword evidence="6 7" id="KW-0472">Membrane</keyword>
<dbReference type="SUPFAM" id="SSF103473">
    <property type="entry name" value="MFS general substrate transporter"/>
    <property type="match status" value="1"/>
</dbReference>
<evidence type="ECO:0000256" key="7">
    <source>
        <dbReference type="SAM" id="Phobius"/>
    </source>
</evidence>
<evidence type="ECO:0000256" key="1">
    <source>
        <dbReference type="ARBA" id="ARBA00004651"/>
    </source>
</evidence>
<proteinExistence type="predicted"/>
<protein>
    <submittedName>
        <fullName evidence="9">Major facilitator superfamily MFS_1</fullName>
    </submittedName>
</protein>
<feature type="transmembrane region" description="Helical" evidence="7">
    <location>
        <begin position="115"/>
        <end position="133"/>
    </location>
</feature>
<dbReference type="InParanoid" id="D6TSU1"/>
<feature type="transmembrane region" description="Helical" evidence="7">
    <location>
        <begin position="386"/>
        <end position="403"/>
    </location>
</feature>
<comment type="caution">
    <text evidence="9">The sequence shown here is derived from an EMBL/GenBank/DDBJ whole genome shotgun (WGS) entry which is preliminary data.</text>
</comment>
<dbReference type="eggNOG" id="COG0477">
    <property type="taxonomic scope" value="Bacteria"/>
</dbReference>
<evidence type="ECO:0000256" key="4">
    <source>
        <dbReference type="ARBA" id="ARBA00022692"/>
    </source>
</evidence>
<feature type="transmembrane region" description="Helical" evidence="7">
    <location>
        <begin position="154"/>
        <end position="180"/>
    </location>
</feature>
<feature type="transmembrane region" description="Helical" evidence="7">
    <location>
        <begin position="321"/>
        <end position="343"/>
    </location>
</feature>
<evidence type="ECO:0000256" key="3">
    <source>
        <dbReference type="ARBA" id="ARBA00022475"/>
    </source>
</evidence>
<keyword evidence="5 7" id="KW-1133">Transmembrane helix</keyword>
<dbReference type="Proteomes" id="UP000004508">
    <property type="component" value="Unassembled WGS sequence"/>
</dbReference>
<feature type="transmembrane region" description="Helical" evidence="7">
    <location>
        <begin position="58"/>
        <end position="79"/>
    </location>
</feature>
<dbReference type="InterPro" id="IPR010290">
    <property type="entry name" value="TM_effector"/>
</dbReference>
<name>D6TSU1_KTERA</name>
<evidence type="ECO:0000256" key="2">
    <source>
        <dbReference type="ARBA" id="ARBA00022448"/>
    </source>
</evidence>
<dbReference type="InterPro" id="IPR036259">
    <property type="entry name" value="MFS_trans_sf"/>
</dbReference>
<feature type="domain" description="Major facilitator superfamily (MFS) profile" evidence="8">
    <location>
        <begin position="25"/>
        <end position="409"/>
    </location>
</feature>